<dbReference type="EMBL" id="BPLR01006208">
    <property type="protein sequence ID" value="GIY08163.1"/>
    <property type="molecule type" value="Genomic_DNA"/>
</dbReference>
<evidence type="ECO:0000313" key="3">
    <source>
        <dbReference type="Proteomes" id="UP001054945"/>
    </source>
</evidence>
<dbReference type="Proteomes" id="UP001054945">
    <property type="component" value="Unassembled WGS sequence"/>
</dbReference>
<evidence type="ECO:0000256" key="1">
    <source>
        <dbReference type="SAM" id="MobiDB-lite"/>
    </source>
</evidence>
<name>A0AAV4QL66_CAEEX</name>
<feature type="compositionally biased region" description="Polar residues" evidence="1">
    <location>
        <begin position="10"/>
        <end position="23"/>
    </location>
</feature>
<dbReference type="AlphaFoldDB" id="A0AAV4QL66"/>
<accession>A0AAV4QL66</accession>
<sequence>MENRRPIITTAPSPSNSGKRPPQQQCLSPLSIGYLQEDLCTSFPSKTARTLLERLHFFTATFTLGVGGHALVPPPVLLLDSLQYEGLVADDDAGGQVAEEDVVLEPPADVVHPRIGADVAVEVDVAAFLDGSVLYARPQGKSQFGNVWKEQ</sequence>
<keyword evidence="3" id="KW-1185">Reference proteome</keyword>
<gene>
    <name evidence="2" type="ORF">CEXT_240581</name>
</gene>
<evidence type="ECO:0000313" key="2">
    <source>
        <dbReference type="EMBL" id="GIY08163.1"/>
    </source>
</evidence>
<feature type="region of interest" description="Disordered" evidence="1">
    <location>
        <begin position="1"/>
        <end position="23"/>
    </location>
</feature>
<organism evidence="2 3">
    <name type="scientific">Caerostris extrusa</name>
    <name type="common">Bark spider</name>
    <name type="synonym">Caerostris bankana</name>
    <dbReference type="NCBI Taxonomy" id="172846"/>
    <lineage>
        <taxon>Eukaryota</taxon>
        <taxon>Metazoa</taxon>
        <taxon>Ecdysozoa</taxon>
        <taxon>Arthropoda</taxon>
        <taxon>Chelicerata</taxon>
        <taxon>Arachnida</taxon>
        <taxon>Araneae</taxon>
        <taxon>Araneomorphae</taxon>
        <taxon>Entelegynae</taxon>
        <taxon>Araneoidea</taxon>
        <taxon>Araneidae</taxon>
        <taxon>Caerostris</taxon>
    </lineage>
</organism>
<protein>
    <submittedName>
        <fullName evidence="2">Uncharacterized protein</fullName>
    </submittedName>
</protein>
<proteinExistence type="predicted"/>
<comment type="caution">
    <text evidence="2">The sequence shown here is derived from an EMBL/GenBank/DDBJ whole genome shotgun (WGS) entry which is preliminary data.</text>
</comment>
<reference evidence="2 3" key="1">
    <citation type="submission" date="2021-06" db="EMBL/GenBank/DDBJ databases">
        <title>Caerostris extrusa draft genome.</title>
        <authorList>
            <person name="Kono N."/>
            <person name="Arakawa K."/>
        </authorList>
    </citation>
    <scope>NUCLEOTIDE SEQUENCE [LARGE SCALE GENOMIC DNA]</scope>
</reference>